<dbReference type="InterPro" id="IPR039680">
    <property type="entry name" value="PLEKHB1/2"/>
</dbReference>
<keyword evidence="4" id="KW-1185">Reference proteome</keyword>
<comment type="subcellular location">
    <subcellularLocation>
        <location evidence="1">Membrane</location>
    </subcellularLocation>
</comment>
<dbReference type="Proteomes" id="UP001209878">
    <property type="component" value="Unassembled WGS sequence"/>
</dbReference>
<protein>
    <submittedName>
        <fullName evidence="3">Uncharacterized protein</fullName>
    </submittedName>
</protein>
<evidence type="ECO:0000256" key="1">
    <source>
        <dbReference type="ARBA" id="ARBA00004370"/>
    </source>
</evidence>
<dbReference type="Gene3D" id="2.30.29.30">
    <property type="entry name" value="Pleckstrin-homology domain (PH domain)/Phosphotyrosine-binding domain (PTB)"/>
    <property type="match status" value="1"/>
</dbReference>
<accession>A0AAD9L458</accession>
<reference evidence="3" key="1">
    <citation type="journal article" date="2023" name="Mol. Biol. Evol.">
        <title>Third-Generation Sequencing Reveals the Adaptive Role of the Epigenome in Three Deep-Sea Polychaetes.</title>
        <authorList>
            <person name="Perez M."/>
            <person name="Aroh O."/>
            <person name="Sun Y."/>
            <person name="Lan Y."/>
            <person name="Juniper S.K."/>
            <person name="Young C.R."/>
            <person name="Angers B."/>
            <person name="Qian P.Y."/>
        </authorList>
    </citation>
    <scope>NUCLEOTIDE SEQUENCE</scope>
    <source>
        <strain evidence="3">R07B-5</strain>
    </source>
</reference>
<dbReference type="EMBL" id="JAODUO010000359">
    <property type="protein sequence ID" value="KAK2182295.1"/>
    <property type="molecule type" value="Genomic_DNA"/>
</dbReference>
<dbReference type="GO" id="GO:0045595">
    <property type="term" value="P:regulation of cell differentiation"/>
    <property type="evidence" value="ECO:0007669"/>
    <property type="project" value="TreeGrafter"/>
</dbReference>
<comment type="caution">
    <text evidence="3">The sequence shown here is derived from an EMBL/GenBank/DDBJ whole genome shotgun (WGS) entry which is preliminary data.</text>
</comment>
<dbReference type="InterPro" id="IPR011993">
    <property type="entry name" value="PH-like_dom_sf"/>
</dbReference>
<gene>
    <name evidence="3" type="ORF">NP493_360g00016</name>
</gene>
<sequence>MRHFDSEDQPVAEDMAHLRDCLSIHTGTDVTDVAPPSGCSRDCLLKVVFHNKTWNLCAETPDDKTAWQVSLEQARSVSQPLSVTVPLSHGQMYPGHTYRSASYPDQRYFGGEPPTYVVQGLNGQTTIVYQEQRPVYRTGSLMLMPFFWW</sequence>
<dbReference type="GO" id="GO:0016020">
    <property type="term" value="C:membrane"/>
    <property type="evidence" value="ECO:0007669"/>
    <property type="project" value="UniProtKB-SubCell"/>
</dbReference>
<dbReference type="AlphaFoldDB" id="A0AAD9L458"/>
<evidence type="ECO:0000256" key="2">
    <source>
        <dbReference type="ARBA" id="ARBA00023136"/>
    </source>
</evidence>
<evidence type="ECO:0000313" key="4">
    <source>
        <dbReference type="Proteomes" id="UP001209878"/>
    </source>
</evidence>
<name>A0AAD9L458_RIDPI</name>
<evidence type="ECO:0000313" key="3">
    <source>
        <dbReference type="EMBL" id="KAK2182295.1"/>
    </source>
</evidence>
<keyword evidence="2" id="KW-0472">Membrane</keyword>
<dbReference type="PANTHER" id="PTHR14309">
    <property type="entry name" value="EXPRESSED PROTEIN"/>
    <property type="match status" value="1"/>
</dbReference>
<dbReference type="SUPFAM" id="SSF50729">
    <property type="entry name" value="PH domain-like"/>
    <property type="match status" value="1"/>
</dbReference>
<proteinExistence type="predicted"/>
<dbReference type="PANTHER" id="PTHR14309:SF10">
    <property type="entry name" value="PH DOMAIN-CONTAINING PROTEIN"/>
    <property type="match status" value="1"/>
</dbReference>
<organism evidence="3 4">
    <name type="scientific">Ridgeia piscesae</name>
    <name type="common">Tubeworm</name>
    <dbReference type="NCBI Taxonomy" id="27915"/>
    <lineage>
        <taxon>Eukaryota</taxon>
        <taxon>Metazoa</taxon>
        <taxon>Spiralia</taxon>
        <taxon>Lophotrochozoa</taxon>
        <taxon>Annelida</taxon>
        <taxon>Polychaeta</taxon>
        <taxon>Sedentaria</taxon>
        <taxon>Canalipalpata</taxon>
        <taxon>Sabellida</taxon>
        <taxon>Siboglinidae</taxon>
        <taxon>Ridgeia</taxon>
    </lineage>
</organism>